<reference evidence="3" key="1">
    <citation type="journal article" date="2022" name="DNA Res.">
        <title>Genome analysis of five recently described species of the CUG-Ser clade uncovers Candida theae as a new hybrid lineage with pathogenic potential in the Candida parapsilosis species complex.</title>
        <authorList>
            <person name="Mixao V."/>
            <person name="Del Olmo V."/>
            <person name="Hegedusova E."/>
            <person name="Saus E."/>
            <person name="Pryszcz L."/>
            <person name="Cillingova A."/>
            <person name="Nosek J."/>
            <person name="Gabaldon T."/>
        </authorList>
    </citation>
    <scope>NUCLEOTIDE SEQUENCE</scope>
    <source>
        <strain evidence="3">CBS 10844</strain>
    </source>
</reference>
<feature type="region of interest" description="Disordered" evidence="1">
    <location>
        <begin position="441"/>
        <end position="522"/>
    </location>
</feature>
<dbReference type="SUPFAM" id="SSF56112">
    <property type="entry name" value="Protein kinase-like (PK-like)"/>
    <property type="match status" value="1"/>
</dbReference>
<comment type="caution">
    <text evidence="3">The sequence shown here is derived from an EMBL/GenBank/DDBJ whole genome shotgun (WGS) entry which is preliminary data.</text>
</comment>
<dbReference type="InterPro" id="IPR045269">
    <property type="entry name" value="Atg1-like"/>
</dbReference>
<sequence length="739" mass="83662">MDCTKLEIEIDPKTRKKIINGRYRIIKKIGRGQYGKVLLGEVVNYEKGTINGTTFKASPLNSSPCNNSSFVAIKTINRIDKAKLITKSYISNVSKIKKEIEILKQCNHPNIVKLYTVIDDLKFDKILLVLEYCKYGEVDWKHYNHYYEKYSKHKLRQPLNLNKILREILNGLEYLHDYKHIIHRDLKPSNLLIDENNIIKISDFGVSLLLENNVNDSKELAKIMGTPAFYAPELCQFVRNRMSIITNKNHSVNQIKIDYRIDIWSLGVTMYCLMFNTLPFTGINEFDICKNIVETELKFPRINHTSRVTEEDIEELAQFKQLVKLMLKKDPNERITLHQIKNHPFTTFDLTQLEREKFFNFNKAVFKNADCKDELQKTENTVSLPSRIRKFFTKSSLETTVKPQLPKSPPSATSNVHLIVSKDYNDLEHVDDLLDSYLDDSSSLGSLESEEDDDEPPTINLFSDFSNNNNDSSSSSNNNNNNNNNNTKQPKPKHLPQPLNLSSITNNKTATKDNLPFRPPIQKSSASYSKALSPTVVTPSNSVQSLTPVNEFFTVIGESSPSTNIAQSGTVFSPSRRFFEAQQSKNSKVAEQPTIKSLASTNKHESSKGSDALDLMEPPSLFIGGTTTNKEKPSNNYISERKGSFDYGLSRITSSSSSLNLNAYLTDDSESISIRSNHIISKHAIEIKTIPGIAVSTAENEINQNDSSSDEEANSTFVLAETSFGHKYKDLSQYLDSLP</sequence>
<evidence type="ECO:0000313" key="4">
    <source>
        <dbReference type="Proteomes" id="UP001202479"/>
    </source>
</evidence>
<dbReference type="InterPro" id="IPR008271">
    <property type="entry name" value="Ser/Thr_kinase_AS"/>
</dbReference>
<dbReference type="GeneID" id="73382243"/>
<dbReference type="PROSITE" id="PS50011">
    <property type="entry name" value="PROTEIN_KINASE_DOM"/>
    <property type="match status" value="1"/>
</dbReference>
<dbReference type="GO" id="GO:0005524">
    <property type="term" value="F:ATP binding"/>
    <property type="evidence" value="ECO:0007669"/>
    <property type="project" value="InterPro"/>
</dbReference>
<keyword evidence="4" id="KW-1185">Reference proteome</keyword>
<dbReference type="SMART" id="SM00220">
    <property type="entry name" value="S_TKc"/>
    <property type="match status" value="1"/>
</dbReference>
<feature type="compositionally biased region" description="Low complexity" evidence="1">
    <location>
        <begin position="462"/>
        <end position="489"/>
    </location>
</feature>
<dbReference type="Gene3D" id="1.10.510.10">
    <property type="entry name" value="Transferase(Phosphotransferase) domain 1"/>
    <property type="match status" value="1"/>
</dbReference>
<dbReference type="GO" id="GO:0005737">
    <property type="term" value="C:cytoplasm"/>
    <property type="evidence" value="ECO:0007669"/>
    <property type="project" value="TreeGrafter"/>
</dbReference>
<dbReference type="GO" id="GO:0004674">
    <property type="term" value="F:protein serine/threonine kinase activity"/>
    <property type="evidence" value="ECO:0007669"/>
    <property type="project" value="InterPro"/>
</dbReference>
<feature type="region of interest" description="Disordered" evidence="1">
    <location>
        <begin position="582"/>
        <end position="617"/>
    </location>
</feature>
<dbReference type="Proteomes" id="UP001202479">
    <property type="component" value="Unassembled WGS sequence"/>
</dbReference>
<dbReference type="PANTHER" id="PTHR24348:SF72">
    <property type="entry name" value="SERINE_THREONINE PROTEIN KINASE"/>
    <property type="match status" value="1"/>
</dbReference>
<feature type="domain" description="Protein kinase" evidence="2">
    <location>
        <begin position="23"/>
        <end position="346"/>
    </location>
</feature>
<dbReference type="EMBL" id="JAHUZD010000143">
    <property type="protein sequence ID" value="KAI3402536.2"/>
    <property type="molecule type" value="Genomic_DNA"/>
</dbReference>
<accession>A0AAI9SSX3</accession>
<dbReference type="Pfam" id="PF00069">
    <property type="entry name" value="Pkinase"/>
    <property type="match status" value="1"/>
</dbReference>
<dbReference type="RefSeq" id="XP_049178283.1">
    <property type="nucleotide sequence ID" value="XM_049326087.1"/>
</dbReference>
<dbReference type="PANTHER" id="PTHR24348">
    <property type="entry name" value="SERINE/THREONINE-PROTEIN KINASE UNC-51-RELATED"/>
    <property type="match status" value="1"/>
</dbReference>
<name>A0AAI9SSX3_9ASCO</name>
<protein>
    <recommendedName>
        <fullName evidence="2">Protein kinase domain-containing protein</fullName>
    </recommendedName>
</protein>
<gene>
    <name evidence="3" type="ORF">KGF56_004628</name>
</gene>
<feature type="compositionally biased region" description="Polar residues" evidence="1">
    <location>
        <begin position="582"/>
        <end position="601"/>
    </location>
</feature>
<dbReference type="PROSITE" id="PS00108">
    <property type="entry name" value="PROTEIN_KINASE_ST"/>
    <property type="match status" value="1"/>
</dbReference>
<organism evidence="3 4">
    <name type="scientific">Candida oxycetoniae</name>
    <dbReference type="NCBI Taxonomy" id="497107"/>
    <lineage>
        <taxon>Eukaryota</taxon>
        <taxon>Fungi</taxon>
        <taxon>Dikarya</taxon>
        <taxon>Ascomycota</taxon>
        <taxon>Saccharomycotina</taxon>
        <taxon>Pichiomycetes</taxon>
        <taxon>Debaryomycetaceae</taxon>
        <taxon>Candida/Lodderomyces clade</taxon>
        <taxon>Candida</taxon>
    </lineage>
</organism>
<feature type="compositionally biased region" description="Polar residues" evidence="1">
    <location>
        <begin position="500"/>
        <end position="509"/>
    </location>
</feature>
<dbReference type="InterPro" id="IPR011009">
    <property type="entry name" value="Kinase-like_dom_sf"/>
</dbReference>
<dbReference type="InterPro" id="IPR000719">
    <property type="entry name" value="Prot_kinase_dom"/>
</dbReference>
<dbReference type="AlphaFoldDB" id="A0AAI9SSX3"/>
<evidence type="ECO:0000256" key="1">
    <source>
        <dbReference type="SAM" id="MobiDB-lite"/>
    </source>
</evidence>
<dbReference type="CDD" id="cd14008">
    <property type="entry name" value="STKc_LKB1_CaMKK"/>
    <property type="match status" value="1"/>
</dbReference>
<evidence type="ECO:0000259" key="2">
    <source>
        <dbReference type="PROSITE" id="PS50011"/>
    </source>
</evidence>
<evidence type="ECO:0000313" key="3">
    <source>
        <dbReference type="EMBL" id="KAI3402536.2"/>
    </source>
</evidence>
<proteinExistence type="predicted"/>
<dbReference type="GO" id="GO:0010506">
    <property type="term" value="P:regulation of autophagy"/>
    <property type="evidence" value="ECO:0007669"/>
    <property type="project" value="InterPro"/>
</dbReference>